<dbReference type="SUPFAM" id="SSF52540">
    <property type="entry name" value="P-loop containing nucleoside triphosphate hydrolases"/>
    <property type="match status" value="1"/>
</dbReference>
<name>A0ABS0GBV1_9VIBR</name>
<dbReference type="Gene3D" id="3.40.50.300">
    <property type="entry name" value="P-loop containing nucleotide triphosphate hydrolases"/>
    <property type="match status" value="1"/>
</dbReference>
<keyword evidence="2" id="KW-1185">Reference proteome</keyword>
<proteinExistence type="predicted"/>
<sequence>MIKNKGNLKPAHSGYRYQDIATAHFLIQSILGKCGSVTVDKKQVEDDRLDDLEVTISDKVFRKQIKSSPDASRTIKRLDFTGSQSTLRIDRLVLTHVRSPYAVEEYRLSATWQSPNASDELSNFIKAVDAEPTFEGTSVSFFKLRPEKIWPVNDAPIWEVLDKSTDAAAEFERGDFVDFCDKFIIELNLPLASTDLLAPGPLENSVIKLLKESVGIGQYPNLGRQSEDVAALAVSLANLARTQEATLYPEDIAKSLEIRTDFGRVSQAFPLDKNHFYNRPAFRQKLKDEISNDGFHILTAPPGAGKSWDLTCLAEELANDFIVARHYCYLEPGDELIERRVTTDVFFANIIAELHEVAPEISHGLNRLAADMDTLESALEKATSLGREVVVIVDGLDHISRVRSSSNTLSDDETDIIERLSSMSLPQGVKIIVGSQPGEHLKPIVSRRENDVFIYNLPSWSSAEAKALAKIHGVKQAIKSIGIEADEKVDEILSTISDKSDGNPLYVRYLCKGLISEIKNGISDTPLDWLQLSPSIDGDIAVYYQYLYKKISTQTQIIADLFSVIDFSVSEAELTEIVPLMSFYVPQALSALSPVLTDISGQGGVRIFHESFRRFMLDELERKGHNLNSVLTPVITWLEQQGFYRSSKSYRFLLPALRRAQKHEELYKLVSHSFVAESVSNGHPISAIQSNIAIAADIAGRECNWPIIVRCAELRRALATCFDEGHSWGDFWASYGELFGSESLAERLLFDGKPTLAREDGLMACLLVDDSGGVAPWNEYLYLENSPGESTYGEEFDTNKQLTEEEVINLAIIQGRITLGGAWPMLRRFYEYLLDTIDAPRLCFIRNVSKRFAKNGYENTMLKLARRFDTECHVISIALRLGVADEHKLNGNANLAMEVAVEANTIITSSPILAVMCMEFGAKPVIDSGNIPTLETFDIGLDSHWPEAHNIDSWQATLRILTFNSSGIGIIANESNRLNGIGWYKCWLRYVIELTIAESAKRSNTPYDICSIFSLLNEDVRPFAGNPRACDLYKIHGLIKESLARGLTLIETEDEWRNVLEIIQNVSTSTATRFDQEDGGPISVGTVIDLLLPYADSESASEIICSTIAEQINYLNCRGSYYSIHASYSMQRALMEFKTGHREKAFESWSEVGIYLTGYGWRKDITLFDVIETIPVLINVSTSLALDALEYIQPYVGAVLRHTDGRSTKHAPNAWFDALLEVNPVNALVILARTIAEEDGIESWPTINALKSVATHLQGKVHPVLINALWETIPFKVEYENEGEEVAKERLEPIESLNSVMPQLVSERLVKLSAEASNDATSYKESAVKVIESTAAKYNLLIDFNIKSSAGRYQQGSNSNPKKLVSGCELIFDYPLFPQNPTSIDLIKGLRKVAETVTYKEKLALQKLSIYLSYKLDEMFHSGDHAGAKRILYFYAREVSILSTDAHPIVYLAECLENVELYSLATIAYALAYTQSRGGGGWYSFGGESHKEILNKGLALDKALAEKTVSEEVSYRLRNTDYGAGISKNLIFRISEWGDHQVAADAWKEAFEVISKRLPLTSENTWFAKFDKSDLVNWELDEGVVLLLLARLSEPRVSRKLSALDGLIKAITYTPESIARPLSWWLSRDTKTTDLLLVLYLLVRSEKAPYDVTNQSKDVLIGYANSQIFGASVLASTLLKRANIDFTYNTNIHPTDVSNLPPCKAEDAKDIFNYDLSSSLEWLCSCDKSLAERMWRQFSCLENEEINTERTRERLKLSLGREGKGYPPVEIVFWQYELFFSVLNDQMLSLRCELESSDELLFAEGILPDVRMHLAIYNSRVPRPNWPTPNKLKPDSLELKVVTGDSRYEGWLQLGCIEEQYVNEKHSFSRPQQLLTLFSGAAVAPEGSYLREGHFPFLPLDNSLWWCEGDIVIHSRPTNIWTQLLGIHKYKDWLGSQLLLVPPPELLMILDIVAPDFGEKLEWKDQLGEPILACRHWWIRGKQFDVESVQIKGSDIIVRPDVIEKLEHMFESQIRLVSTVKKSEV</sequence>
<organism evidence="1 2">
    <name type="scientific">Vibrio nitrifigilis</name>
    <dbReference type="NCBI Taxonomy" id="2789781"/>
    <lineage>
        <taxon>Bacteria</taxon>
        <taxon>Pseudomonadati</taxon>
        <taxon>Pseudomonadota</taxon>
        <taxon>Gammaproteobacteria</taxon>
        <taxon>Vibrionales</taxon>
        <taxon>Vibrionaceae</taxon>
        <taxon>Vibrio</taxon>
    </lineage>
</organism>
<gene>
    <name evidence="1" type="ORF">I1A42_04890</name>
</gene>
<dbReference type="RefSeq" id="WP_196122811.1">
    <property type="nucleotide sequence ID" value="NZ_JADPMR010000001.1"/>
</dbReference>
<dbReference type="InterPro" id="IPR027417">
    <property type="entry name" value="P-loop_NTPase"/>
</dbReference>
<dbReference type="EMBL" id="JADPMR010000001">
    <property type="protein sequence ID" value="MBF8999897.1"/>
    <property type="molecule type" value="Genomic_DNA"/>
</dbReference>
<dbReference type="Proteomes" id="UP000597206">
    <property type="component" value="Unassembled WGS sequence"/>
</dbReference>
<evidence type="ECO:0000313" key="2">
    <source>
        <dbReference type="Proteomes" id="UP000597206"/>
    </source>
</evidence>
<comment type="caution">
    <text evidence="1">The sequence shown here is derived from an EMBL/GenBank/DDBJ whole genome shotgun (WGS) entry which is preliminary data.</text>
</comment>
<evidence type="ECO:0008006" key="3">
    <source>
        <dbReference type="Google" id="ProtNLM"/>
    </source>
</evidence>
<protein>
    <recommendedName>
        <fullName evidence="3">ATP-binding protein</fullName>
    </recommendedName>
</protein>
<evidence type="ECO:0000313" key="1">
    <source>
        <dbReference type="EMBL" id="MBF8999897.1"/>
    </source>
</evidence>
<accession>A0ABS0GBV1</accession>
<reference evidence="1 2" key="1">
    <citation type="submission" date="2020-11" db="EMBL/GenBank/DDBJ databases">
        <title>Vibrio nitrifigilis sp. nov., a marine nitrogen-fixing bacterium isolated from the lagoon sediment of an islet inside an atoll.</title>
        <authorList>
            <person name="Wang L.-T."/>
            <person name="Shieh W.Y."/>
        </authorList>
    </citation>
    <scope>NUCLEOTIDE SEQUENCE [LARGE SCALE GENOMIC DNA]</scope>
    <source>
        <strain evidence="1 2">NFV-1</strain>
    </source>
</reference>